<keyword evidence="4" id="KW-1185">Reference proteome</keyword>
<feature type="domain" description="YheO-like" evidence="1">
    <location>
        <begin position="5"/>
        <end position="109"/>
    </location>
</feature>
<name>A0AAX2AHY4_9BACT</name>
<evidence type="ECO:0000259" key="1">
    <source>
        <dbReference type="Pfam" id="PF08348"/>
    </source>
</evidence>
<proteinExistence type="predicted"/>
<dbReference type="InterPro" id="IPR013559">
    <property type="entry name" value="YheO"/>
</dbReference>
<sequence length="202" mass="23506">MNKKLNSYKTLCDAIGKLFYPHVEVVLHDLKLQKLVHIVNAFSEREIGDKILNDVKDIKALTSDIVGPYEKINIDGKRVKTVSTIIKDEKDEPIGMVCINFDIEVFDKVFESIKGFLNLENNSNRPNLLFSQDWRSHTNSIINKYLEQKGKKIEDLKIKEKKELIYFLNKEGVFSIRNVIAYLCELLNISRATIYKWLKELN</sequence>
<protein>
    <recommendedName>
        <fullName evidence="5">PAS domain-containing transcriptional regulator, YheO family</fullName>
    </recommendedName>
</protein>
<gene>
    <name evidence="3" type="ORF">CP985_06650</name>
</gene>
<dbReference type="KEGG" id="amyt:AMYT_2516"/>
<dbReference type="PANTHER" id="PTHR35568">
    <property type="entry name" value="TRANSCRIPTIONAL REGULATOR DAUR"/>
    <property type="match status" value="1"/>
</dbReference>
<dbReference type="EMBL" id="NXID01000021">
    <property type="protein sequence ID" value="RXK15765.1"/>
    <property type="molecule type" value="Genomic_DNA"/>
</dbReference>
<evidence type="ECO:0008006" key="5">
    <source>
        <dbReference type="Google" id="ProtNLM"/>
    </source>
</evidence>
<evidence type="ECO:0000313" key="3">
    <source>
        <dbReference type="EMBL" id="RXK15765.1"/>
    </source>
</evidence>
<dbReference type="InterPro" id="IPR039446">
    <property type="entry name" value="DauR-like"/>
</dbReference>
<reference evidence="3 4" key="1">
    <citation type="submission" date="2017-09" db="EMBL/GenBank/DDBJ databases">
        <title>Genomics of the genus Arcobacter.</title>
        <authorList>
            <person name="Perez-Cataluna A."/>
            <person name="Figueras M.J."/>
            <person name="Salas-Masso N."/>
        </authorList>
    </citation>
    <scope>NUCLEOTIDE SEQUENCE [LARGE SCALE GENOMIC DNA]</scope>
    <source>
        <strain evidence="3 4">CECT 7386</strain>
    </source>
</reference>
<evidence type="ECO:0000259" key="2">
    <source>
        <dbReference type="Pfam" id="PF13309"/>
    </source>
</evidence>
<feature type="domain" description="Transcriptional regulator DauR-like HTH" evidence="2">
    <location>
        <begin position="138"/>
        <end position="199"/>
    </location>
</feature>
<organism evidence="3 4">
    <name type="scientific">Malaciobacter mytili LMG 24559</name>
    <dbReference type="NCBI Taxonomy" id="1032238"/>
    <lineage>
        <taxon>Bacteria</taxon>
        <taxon>Pseudomonadati</taxon>
        <taxon>Campylobacterota</taxon>
        <taxon>Epsilonproteobacteria</taxon>
        <taxon>Campylobacterales</taxon>
        <taxon>Arcobacteraceae</taxon>
        <taxon>Malaciobacter</taxon>
    </lineage>
</organism>
<dbReference type="InterPro" id="IPR039445">
    <property type="entry name" value="DauR-like_HTH"/>
</dbReference>
<dbReference type="PANTHER" id="PTHR35568:SF1">
    <property type="entry name" value="TRANSCRIPTIONAL REGULATOR DAUR"/>
    <property type="match status" value="1"/>
</dbReference>
<evidence type="ECO:0000313" key="4">
    <source>
        <dbReference type="Proteomes" id="UP000290092"/>
    </source>
</evidence>
<dbReference type="RefSeq" id="WP_114842866.1">
    <property type="nucleotide sequence ID" value="NZ_CP031219.1"/>
</dbReference>
<dbReference type="AlphaFoldDB" id="A0AAX2AHY4"/>
<accession>A0AAX2AHY4</accession>
<comment type="caution">
    <text evidence="3">The sequence shown here is derived from an EMBL/GenBank/DDBJ whole genome shotgun (WGS) entry which is preliminary data.</text>
</comment>
<dbReference type="Pfam" id="PF13309">
    <property type="entry name" value="HTH_22"/>
    <property type="match status" value="1"/>
</dbReference>
<dbReference type="Proteomes" id="UP000290092">
    <property type="component" value="Unassembled WGS sequence"/>
</dbReference>
<dbReference type="Pfam" id="PF08348">
    <property type="entry name" value="PAS_6"/>
    <property type="match status" value="1"/>
</dbReference>